<dbReference type="GO" id="GO:0031177">
    <property type="term" value="F:phosphopantetheine binding"/>
    <property type="evidence" value="ECO:0007669"/>
    <property type="project" value="InterPro"/>
</dbReference>
<dbReference type="PROSITE" id="PS00012">
    <property type="entry name" value="PHOSPHOPANTETHEINE"/>
    <property type="match status" value="1"/>
</dbReference>
<reference evidence="5" key="2">
    <citation type="submission" date="2023-02" db="EMBL/GenBank/DDBJ databases">
        <authorList>
            <consortium name="DOE Joint Genome Institute"/>
            <person name="Mondo S.J."/>
            <person name="Chang Y."/>
            <person name="Wang Y."/>
            <person name="Ahrendt S."/>
            <person name="Andreopoulos W."/>
            <person name="Barry K."/>
            <person name="Beard J."/>
            <person name="Benny G.L."/>
            <person name="Blankenship S."/>
            <person name="Bonito G."/>
            <person name="Cuomo C."/>
            <person name="Desiro A."/>
            <person name="Gervers K.A."/>
            <person name="Hundley H."/>
            <person name="Kuo A."/>
            <person name="LaButti K."/>
            <person name="Lang B.F."/>
            <person name="Lipzen A."/>
            <person name="O'Donnell K."/>
            <person name="Pangilinan J."/>
            <person name="Reynolds N."/>
            <person name="Sandor L."/>
            <person name="Smith M.W."/>
            <person name="Tsang A."/>
            <person name="Grigoriev I.V."/>
            <person name="Stajich J.E."/>
            <person name="Spatafora J.W."/>
        </authorList>
    </citation>
    <scope>NUCLEOTIDE SEQUENCE</scope>
    <source>
        <strain evidence="5">RSA 2281</strain>
    </source>
</reference>
<dbReference type="PROSITE" id="PS50075">
    <property type="entry name" value="CARRIER"/>
    <property type="match status" value="1"/>
</dbReference>
<dbReference type="InterPro" id="IPR036291">
    <property type="entry name" value="NAD(P)-bd_dom_sf"/>
</dbReference>
<keyword evidence="3" id="KW-0812">Transmembrane</keyword>
<dbReference type="Gene3D" id="3.40.50.720">
    <property type="entry name" value="NAD(P)-binding Rossmann-like Domain"/>
    <property type="match status" value="1"/>
</dbReference>
<evidence type="ECO:0000256" key="3">
    <source>
        <dbReference type="SAM" id="Phobius"/>
    </source>
</evidence>
<dbReference type="InterPro" id="IPR036736">
    <property type="entry name" value="ACP-like_sf"/>
</dbReference>
<dbReference type="SMART" id="SM00823">
    <property type="entry name" value="PKS_PP"/>
    <property type="match status" value="1"/>
</dbReference>
<proteinExistence type="predicted"/>
<dbReference type="PANTHER" id="PTHR43439">
    <property type="entry name" value="PHENYLACETATE-COENZYME A LIGASE"/>
    <property type="match status" value="1"/>
</dbReference>
<dbReference type="SUPFAM" id="SSF47336">
    <property type="entry name" value="ACP-like"/>
    <property type="match status" value="1"/>
</dbReference>
<dbReference type="AlphaFoldDB" id="A0AAD5K1Q5"/>
<dbReference type="PANTHER" id="PTHR43439:SF2">
    <property type="entry name" value="ENZYME, PUTATIVE (JCVI)-RELATED"/>
    <property type="match status" value="1"/>
</dbReference>
<keyword evidence="1" id="KW-0596">Phosphopantetheine</keyword>
<feature type="domain" description="Carrier" evidence="4">
    <location>
        <begin position="535"/>
        <end position="614"/>
    </location>
</feature>
<dbReference type="Pfam" id="PF23562">
    <property type="entry name" value="AMP-binding_C_3"/>
    <property type="match status" value="1"/>
</dbReference>
<evidence type="ECO:0000256" key="1">
    <source>
        <dbReference type="ARBA" id="ARBA00022450"/>
    </source>
</evidence>
<dbReference type="InterPro" id="IPR009081">
    <property type="entry name" value="PP-bd_ACP"/>
</dbReference>
<comment type="caution">
    <text evidence="5">The sequence shown here is derived from an EMBL/GenBank/DDBJ whole genome shotgun (WGS) entry which is preliminary data.</text>
</comment>
<dbReference type="Pfam" id="PF07993">
    <property type="entry name" value="NAD_binding_4"/>
    <property type="match status" value="1"/>
</dbReference>
<dbReference type="Gene3D" id="1.10.1200.10">
    <property type="entry name" value="ACP-like"/>
    <property type="match status" value="1"/>
</dbReference>
<dbReference type="PROSITE" id="PS00455">
    <property type="entry name" value="AMP_BINDING"/>
    <property type="match status" value="1"/>
</dbReference>
<dbReference type="InterPro" id="IPR042099">
    <property type="entry name" value="ANL_N_sf"/>
</dbReference>
<evidence type="ECO:0000313" key="5">
    <source>
        <dbReference type="EMBL" id="KAI9251796.1"/>
    </source>
</evidence>
<keyword evidence="3" id="KW-0472">Membrane</keyword>
<dbReference type="EMBL" id="JAIXMP010000029">
    <property type="protein sequence ID" value="KAI9251796.1"/>
    <property type="molecule type" value="Genomic_DNA"/>
</dbReference>
<dbReference type="InterPro" id="IPR020806">
    <property type="entry name" value="PKS_PP-bd"/>
</dbReference>
<dbReference type="SUPFAM" id="SSF51735">
    <property type="entry name" value="NAD(P)-binding Rossmann-fold domains"/>
    <property type="match status" value="1"/>
</dbReference>
<evidence type="ECO:0000259" key="4">
    <source>
        <dbReference type="PROSITE" id="PS50075"/>
    </source>
</evidence>
<name>A0AAD5K1Q5_9FUNG</name>
<keyword evidence="6" id="KW-1185">Reference proteome</keyword>
<gene>
    <name evidence="5" type="ORF">BDA99DRAFT_426796</name>
</gene>
<keyword evidence="2" id="KW-0597">Phosphoprotein</keyword>
<keyword evidence="3" id="KW-1133">Transmembrane helix</keyword>
<dbReference type="InterPro" id="IPR051414">
    <property type="entry name" value="Adenylate-forming_Reductase"/>
</dbReference>
<accession>A0AAD5K1Q5</accession>
<feature type="non-terminal residue" evidence="5">
    <location>
        <position position="1"/>
    </location>
</feature>
<protein>
    <recommendedName>
        <fullName evidence="4">Carrier domain-containing protein</fullName>
    </recommendedName>
</protein>
<feature type="transmembrane region" description="Helical" evidence="3">
    <location>
        <begin position="192"/>
        <end position="215"/>
    </location>
</feature>
<dbReference type="InterPro" id="IPR020845">
    <property type="entry name" value="AMP-binding_CS"/>
</dbReference>
<evidence type="ECO:0000313" key="6">
    <source>
        <dbReference type="Proteomes" id="UP001209540"/>
    </source>
</evidence>
<feature type="non-terminal residue" evidence="5">
    <location>
        <position position="1092"/>
    </location>
</feature>
<organism evidence="5 6">
    <name type="scientific">Phascolomyces articulosus</name>
    <dbReference type="NCBI Taxonomy" id="60185"/>
    <lineage>
        <taxon>Eukaryota</taxon>
        <taxon>Fungi</taxon>
        <taxon>Fungi incertae sedis</taxon>
        <taxon>Mucoromycota</taxon>
        <taxon>Mucoromycotina</taxon>
        <taxon>Mucoromycetes</taxon>
        <taxon>Mucorales</taxon>
        <taxon>Lichtheimiaceae</taxon>
        <taxon>Phascolomyces</taxon>
    </lineage>
</organism>
<dbReference type="SUPFAM" id="SSF56801">
    <property type="entry name" value="Acetyl-CoA synthetase-like"/>
    <property type="match status" value="1"/>
</dbReference>
<sequence>FETLTFNEIDIISTTLAKEWAPELTHVSCVAYLLDNPVLSLLTILALLKLQRVVFPISTRNSASAIKHLLANTQTGYLVTSEKYHVMAQTCCQSIQEVENNDSTIKSSTYDHVDDCSIFHYQRQEKTTTMKRQQHEETILIIHTSGTTSFPKPIYHTNRLLLFTVLDLLGSHFRNASLPLSMKDVVMLTFPLFHGHGIMSLFMILSMGATAVMFYRLPPLPRDTLYVIERLGVTAITVPPIQLEELATYVKNQEKNENEQQVRYCTYSGAPLNLAVGDYLHSKGLNVRNGYGSSETGFVGGPDLSRDNKQWYHMKTLTSPTSPYIYWEPINKSGESPIKKNDSSSVYQLTFTANYPALGKNVINRLDGGYATGDLFVQDPPHSGIWRHVGRVDDTLVMKNGEKTNPIPMENEINQLDIVKNCMVIGENRECTAVLIELDTNQINKFSPTEIVSKVYDGVKQANKMAPSHSTLMIPHMVYILPLDKKLVTTFKGTLTRQKTIDFFQKEIDQMYDTFLQGTATSSSSSMENHELSSMKSEQDIQTFLYQAASQVLHPINQTIDPTVPLFDYGLDSLLAIQLRNKISIRFKSVLSVTNFCFEYPTIESMIQVLTPAHILGSSFSSMENHTSKVESSSSLLLEESKKRQEKHYQETQSILYGYFARIENDFPTKASNSHHPTQEQTVLLTGATGSLGSFLLDSMMHSRHIRKIYCLVRCGNGDGNDDQQSKLKKRIAQAFQDRHLSPPDFNDIFHNKVHVLPITNHLDASFLGLGASMYYQLQQEVTMIQCCGWLLDFNHTIQHYDRACIRGLYNLIQFAYRGPTKPPIHVHVISSISATASLPQFLQKEDYIIPERPSPQDPHVALPMGYAQSKYIVEQMFSYLAEHKNMPCFVERMGQIMGDTHHGVWNASEHYPLMMMGGAVMNKMPDQSFRIPHVDWLPVDSAATAILEIMLHYAISPLNDYFTKASCISREQQQRRRCPTFHHIINPNRITWLEMLQMMTDCGLEFDIVQTDQWVDELRKQEDNPAYRLLSYFENNWATNVSSTTGENYYHRMPLWDTEETVQIAPSLAMAPVLDVSLFKKCLLSWRQLGF</sequence>
<dbReference type="Pfam" id="PF00501">
    <property type="entry name" value="AMP-binding"/>
    <property type="match status" value="1"/>
</dbReference>
<dbReference type="Pfam" id="PF00550">
    <property type="entry name" value="PP-binding"/>
    <property type="match status" value="1"/>
</dbReference>
<evidence type="ECO:0000256" key="2">
    <source>
        <dbReference type="ARBA" id="ARBA00022553"/>
    </source>
</evidence>
<dbReference type="InterPro" id="IPR000873">
    <property type="entry name" value="AMP-dep_synth/lig_dom"/>
</dbReference>
<dbReference type="InterPro" id="IPR006162">
    <property type="entry name" value="Ppantetheine_attach_site"/>
</dbReference>
<dbReference type="Gene3D" id="3.40.50.12780">
    <property type="entry name" value="N-terminal domain of ligase-like"/>
    <property type="match status" value="1"/>
</dbReference>
<reference evidence="5" key="1">
    <citation type="journal article" date="2022" name="IScience">
        <title>Evolution of zygomycete secretomes and the origins of terrestrial fungal ecologies.</title>
        <authorList>
            <person name="Chang Y."/>
            <person name="Wang Y."/>
            <person name="Mondo S."/>
            <person name="Ahrendt S."/>
            <person name="Andreopoulos W."/>
            <person name="Barry K."/>
            <person name="Beard J."/>
            <person name="Benny G.L."/>
            <person name="Blankenship S."/>
            <person name="Bonito G."/>
            <person name="Cuomo C."/>
            <person name="Desiro A."/>
            <person name="Gervers K.A."/>
            <person name="Hundley H."/>
            <person name="Kuo A."/>
            <person name="LaButti K."/>
            <person name="Lang B.F."/>
            <person name="Lipzen A."/>
            <person name="O'Donnell K."/>
            <person name="Pangilinan J."/>
            <person name="Reynolds N."/>
            <person name="Sandor L."/>
            <person name="Smith M.E."/>
            <person name="Tsang A."/>
            <person name="Grigoriev I.V."/>
            <person name="Stajich J.E."/>
            <person name="Spatafora J.W."/>
        </authorList>
    </citation>
    <scope>NUCLEOTIDE SEQUENCE</scope>
    <source>
        <strain evidence="5">RSA 2281</strain>
    </source>
</reference>
<dbReference type="InterPro" id="IPR013120">
    <property type="entry name" value="FAR_NAD-bd"/>
</dbReference>
<dbReference type="Proteomes" id="UP001209540">
    <property type="component" value="Unassembled WGS sequence"/>
</dbReference>